<comment type="subcellular location">
    <subcellularLocation>
        <location evidence="1">Cell membrane</location>
        <topology evidence="1">Multi-pass membrane protein</topology>
    </subcellularLocation>
</comment>
<evidence type="ECO:0000313" key="7">
    <source>
        <dbReference type="EMBL" id="PVH25590.1"/>
    </source>
</evidence>
<proteinExistence type="predicted"/>
<keyword evidence="8" id="KW-1185">Reference proteome</keyword>
<evidence type="ECO:0000313" key="8">
    <source>
        <dbReference type="Proteomes" id="UP000245627"/>
    </source>
</evidence>
<keyword evidence="5 6" id="KW-0472">Membrane</keyword>
<dbReference type="PANTHER" id="PTHR30250">
    <property type="entry name" value="PST FAMILY PREDICTED COLANIC ACID TRANSPORTER"/>
    <property type="match status" value="1"/>
</dbReference>
<feature type="transmembrane region" description="Helical" evidence="6">
    <location>
        <begin position="358"/>
        <end position="377"/>
    </location>
</feature>
<feature type="transmembrane region" description="Helical" evidence="6">
    <location>
        <begin position="67"/>
        <end position="95"/>
    </location>
</feature>
<keyword evidence="3 6" id="KW-0812">Transmembrane</keyword>
<keyword evidence="4 6" id="KW-1133">Transmembrane helix</keyword>
<evidence type="ECO:0000256" key="5">
    <source>
        <dbReference type="ARBA" id="ARBA00023136"/>
    </source>
</evidence>
<evidence type="ECO:0000256" key="6">
    <source>
        <dbReference type="SAM" id="Phobius"/>
    </source>
</evidence>
<name>A0A2T8HJP0_9SPHI</name>
<evidence type="ECO:0000256" key="3">
    <source>
        <dbReference type="ARBA" id="ARBA00022692"/>
    </source>
</evidence>
<feature type="transmembrane region" description="Helical" evidence="6">
    <location>
        <begin position="167"/>
        <end position="185"/>
    </location>
</feature>
<evidence type="ECO:0008006" key="9">
    <source>
        <dbReference type="Google" id="ProtNLM"/>
    </source>
</evidence>
<organism evidence="7 8">
    <name type="scientific">Sphingobacterium corticibacter</name>
    <dbReference type="NCBI Taxonomy" id="2171749"/>
    <lineage>
        <taxon>Bacteria</taxon>
        <taxon>Pseudomonadati</taxon>
        <taxon>Bacteroidota</taxon>
        <taxon>Sphingobacteriia</taxon>
        <taxon>Sphingobacteriales</taxon>
        <taxon>Sphingobacteriaceae</taxon>
        <taxon>Sphingobacterium</taxon>
    </lineage>
</organism>
<dbReference type="EMBL" id="QDKG01000002">
    <property type="protein sequence ID" value="PVH25590.1"/>
    <property type="molecule type" value="Genomic_DNA"/>
</dbReference>
<feature type="transmembrane region" description="Helical" evidence="6">
    <location>
        <begin position="324"/>
        <end position="346"/>
    </location>
</feature>
<gene>
    <name evidence="7" type="ORF">DC487_06510</name>
</gene>
<evidence type="ECO:0000256" key="1">
    <source>
        <dbReference type="ARBA" id="ARBA00004651"/>
    </source>
</evidence>
<dbReference type="AlphaFoldDB" id="A0A2T8HJP0"/>
<keyword evidence="2" id="KW-1003">Cell membrane</keyword>
<dbReference type="GO" id="GO:0005886">
    <property type="term" value="C:plasma membrane"/>
    <property type="evidence" value="ECO:0007669"/>
    <property type="project" value="UniProtKB-SubCell"/>
</dbReference>
<reference evidence="7 8" key="1">
    <citation type="submission" date="2018-04" db="EMBL/GenBank/DDBJ databases">
        <title>Sphingobacterium cortibacter sp. nov.</title>
        <authorList>
            <person name="Li Y."/>
        </authorList>
    </citation>
    <scope>NUCLEOTIDE SEQUENCE [LARGE SCALE GENOMIC DNA]</scope>
    <source>
        <strain evidence="7 8">2c-3</strain>
    </source>
</reference>
<dbReference type="PANTHER" id="PTHR30250:SF26">
    <property type="entry name" value="PSMA PROTEIN"/>
    <property type="match status" value="1"/>
</dbReference>
<feature type="transmembrane region" description="Helical" evidence="6">
    <location>
        <begin position="140"/>
        <end position="161"/>
    </location>
</feature>
<dbReference type="Proteomes" id="UP000245627">
    <property type="component" value="Unassembled WGS sequence"/>
</dbReference>
<evidence type="ECO:0000256" key="2">
    <source>
        <dbReference type="ARBA" id="ARBA00022475"/>
    </source>
</evidence>
<feature type="transmembrane region" description="Helical" evidence="6">
    <location>
        <begin position="383"/>
        <end position="404"/>
    </location>
</feature>
<protein>
    <recommendedName>
        <fullName evidence="9">Polysaccharide biosynthesis protein</fullName>
    </recommendedName>
</protein>
<accession>A0A2T8HJP0</accession>
<feature type="transmembrane region" description="Helical" evidence="6">
    <location>
        <begin position="107"/>
        <end position="128"/>
    </location>
</feature>
<sequence length="502" mass="55359">MLITVLVSLYTSRVVLSVLGVQDYGLYALVGGVVTFFSFISGTMSSSTQRFLNFGKGKEDLDQVKRVFGTSVFVHALIAVGLLVLVEAIGLWFINYKLNIEPERLEAANWVFHVSVLSFVLTIANVPYRSVILANERMSVFAVISIVEVLLKLLVIFVIQWVSGDKLIWYAIMLLVSVLAVNLIYRFYSKSQFKECKGGLQWDGDIAKKLFGFSVWTLISGFSVVLRNQGASVLLNIFFGTVINAAQGIANQINAIIVGFTANFTLSVNPQIVKDYAAGRLEEMRKLVMFSSRIAFILLLLIALPVVIEADVILSTWLKEVPDYAVFFVQLILIQALVESFASVHGTAQGATGKVKQYHIVLSAVGLLNLPIAYLVLETGAAPYSVLFISIALSAVISILRLFFLRKSIELSLRQYAKQVVWRCFLVLATAVPLPVILRYNLENTLGNAIVVCLTSVVMVIIATILFGVSAQERASLIDKIQKKLPIKISNDKKTNSKVSAQ</sequence>
<feature type="transmembrane region" description="Helical" evidence="6">
    <location>
        <begin position="446"/>
        <end position="469"/>
    </location>
</feature>
<feature type="transmembrane region" description="Helical" evidence="6">
    <location>
        <begin position="27"/>
        <end position="46"/>
    </location>
</feature>
<evidence type="ECO:0000256" key="4">
    <source>
        <dbReference type="ARBA" id="ARBA00022989"/>
    </source>
</evidence>
<feature type="transmembrane region" description="Helical" evidence="6">
    <location>
        <begin position="420"/>
        <end position="440"/>
    </location>
</feature>
<feature type="transmembrane region" description="Helical" evidence="6">
    <location>
        <begin position="294"/>
        <end position="318"/>
    </location>
</feature>
<dbReference type="InterPro" id="IPR050833">
    <property type="entry name" value="Poly_Biosynth_Transport"/>
</dbReference>
<comment type="caution">
    <text evidence="7">The sequence shown here is derived from an EMBL/GenBank/DDBJ whole genome shotgun (WGS) entry which is preliminary data.</text>
</comment>